<dbReference type="AlphaFoldDB" id="A0A315ZST9"/>
<organism evidence="3 4">
    <name type="scientific">Sediminitomix flava</name>
    <dbReference type="NCBI Taxonomy" id="379075"/>
    <lineage>
        <taxon>Bacteria</taxon>
        <taxon>Pseudomonadati</taxon>
        <taxon>Bacteroidota</taxon>
        <taxon>Cytophagia</taxon>
        <taxon>Cytophagales</taxon>
        <taxon>Flammeovirgaceae</taxon>
        <taxon>Sediminitomix</taxon>
    </lineage>
</organism>
<feature type="domain" description="BIG2" evidence="2">
    <location>
        <begin position="220"/>
        <end position="298"/>
    </location>
</feature>
<keyword evidence="1" id="KW-0732">Signal</keyword>
<dbReference type="InterPro" id="IPR008964">
    <property type="entry name" value="Invasin/intimin_cell_adhesion"/>
</dbReference>
<accession>A0A315ZST9</accession>
<dbReference type="Pfam" id="PF02368">
    <property type="entry name" value="Big_2"/>
    <property type="match status" value="2"/>
</dbReference>
<evidence type="ECO:0000259" key="2">
    <source>
        <dbReference type="SMART" id="SM00635"/>
    </source>
</evidence>
<dbReference type="RefSeq" id="WP_109622068.1">
    <property type="nucleotide sequence ID" value="NZ_QGDO01000008.1"/>
</dbReference>
<comment type="caution">
    <text evidence="3">The sequence shown here is derived from an EMBL/GenBank/DDBJ whole genome shotgun (WGS) entry which is preliminary data.</text>
</comment>
<dbReference type="InterPro" id="IPR003343">
    <property type="entry name" value="Big_2"/>
</dbReference>
<dbReference type="Proteomes" id="UP000245535">
    <property type="component" value="Unassembled WGS sequence"/>
</dbReference>
<sequence>MKIVSLLFTTFFLFSFTCVFGQSNINYGENYVVFEAEDTDSPLGKWALRTPSDPKYYKGDDLEAINQTYIEFTGGWASKESPLHYTFTCPKTGKYRLLMRLYQPLTESEKGDQKNDVFIRLEGNYTSETSKPKSELEKDHKFWGRGVRKWGTCYSLEIGGGHLHARYGLIEGEEYTLIMSGRSPGASLDYIMFYEDTPSKGIGNTDLATQFPEEYRPVVASESIQIVSSDTSIRDGSTLQLGVNFEPSNANSTVVWTSSNEQVFTVDEDGLVRAIGNIGDKATVIVNSTVSDLSAEIELEIVEWYAILLDEINVSPKSNYLEIGDTKPLQLDINPLNADDTSVTWSSSDEKVATINQQGLVEAVGLGNATITVQANDSGEVATTTEIFVGQLYSQAIYWNAKEIMGEEDILTDGTLIEAINFSGGTNANDFNTVLNGVEFEGLVNGSETNEWDGPESMHFYSSSKQVVPETTDIYDANVGLSPFDNAMSNFLWDGAEGPSKIAIKNLQVGEKYKLQFLVGDTRSSQSGSYILIDDQYGSNKKTSYAVSNGLSIIGEFVAQESMFYFTFGKVKGGEQTGINLNAYQLRKVPNIISSFSESTKNQGALIYPNPSSGSISVSLKQGLVNTQVCIYTMTGKCVYQQELKENKQSIDVSSLFNGLYIIQVVNDETTLTQKLQIEK</sequence>
<evidence type="ECO:0000313" key="4">
    <source>
        <dbReference type="Proteomes" id="UP000245535"/>
    </source>
</evidence>
<feature type="domain" description="BIG2" evidence="2">
    <location>
        <begin position="308"/>
        <end position="385"/>
    </location>
</feature>
<dbReference type="SUPFAM" id="SSF49373">
    <property type="entry name" value="Invasin/intimin cell-adhesion fragments"/>
    <property type="match status" value="2"/>
</dbReference>
<evidence type="ECO:0000313" key="3">
    <source>
        <dbReference type="EMBL" id="PWJ37920.1"/>
    </source>
</evidence>
<dbReference type="EMBL" id="QGDO01000008">
    <property type="protein sequence ID" value="PWJ37920.1"/>
    <property type="molecule type" value="Genomic_DNA"/>
</dbReference>
<dbReference type="NCBIfam" id="TIGR04183">
    <property type="entry name" value="Por_Secre_tail"/>
    <property type="match status" value="1"/>
</dbReference>
<feature type="signal peptide" evidence="1">
    <location>
        <begin position="1"/>
        <end position="21"/>
    </location>
</feature>
<gene>
    <name evidence="3" type="ORF">BC781_10855</name>
</gene>
<dbReference type="Gene3D" id="2.60.40.1080">
    <property type="match status" value="2"/>
</dbReference>
<dbReference type="OrthoDB" id="9762009at2"/>
<dbReference type="Pfam" id="PF18962">
    <property type="entry name" value="Por_Secre_tail"/>
    <property type="match status" value="1"/>
</dbReference>
<protein>
    <submittedName>
        <fullName evidence="3">Putative secreted protein (Por secretion system target)</fullName>
    </submittedName>
</protein>
<reference evidence="3 4" key="1">
    <citation type="submission" date="2018-03" db="EMBL/GenBank/DDBJ databases">
        <title>Genomic Encyclopedia of Archaeal and Bacterial Type Strains, Phase II (KMG-II): from individual species to whole genera.</title>
        <authorList>
            <person name="Goeker M."/>
        </authorList>
    </citation>
    <scope>NUCLEOTIDE SEQUENCE [LARGE SCALE GENOMIC DNA]</scope>
    <source>
        <strain evidence="3 4">DSM 28229</strain>
    </source>
</reference>
<proteinExistence type="predicted"/>
<feature type="chain" id="PRO_5016454693" evidence="1">
    <location>
        <begin position="22"/>
        <end position="680"/>
    </location>
</feature>
<dbReference type="SMART" id="SM00635">
    <property type="entry name" value="BID_2"/>
    <property type="match status" value="2"/>
</dbReference>
<name>A0A315ZST9_SEDFL</name>
<dbReference type="InterPro" id="IPR026444">
    <property type="entry name" value="Secre_tail"/>
</dbReference>
<keyword evidence="4" id="KW-1185">Reference proteome</keyword>
<evidence type="ECO:0000256" key="1">
    <source>
        <dbReference type="SAM" id="SignalP"/>
    </source>
</evidence>